<dbReference type="InterPro" id="IPR007435">
    <property type="entry name" value="DUF484"/>
</dbReference>
<organism evidence="1 2">
    <name type="scientific">Marinicauda salina</name>
    <dbReference type="NCBI Taxonomy" id="2135793"/>
    <lineage>
        <taxon>Bacteria</taxon>
        <taxon>Pseudomonadati</taxon>
        <taxon>Pseudomonadota</taxon>
        <taxon>Alphaproteobacteria</taxon>
        <taxon>Maricaulales</taxon>
        <taxon>Maricaulaceae</taxon>
        <taxon>Marinicauda</taxon>
    </lineage>
</organism>
<evidence type="ECO:0000313" key="2">
    <source>
        <dbReference type="Proteomes" id="UP000245168"/>
    </source>
</evidence>
<name>A0A2U2BW72_9PROT</name>
<sequence length="219" mass="22967">MTDTSASEPAPLRLVDPAAVADEGDPSLAIPEEDAGADAVIDLHAAARGRLEAEIGRLKATNEALVSLAKSNLAAQAQTHAAVLALFEAETLAALDRKLAGRIAETLGVETVRVFIEGHAPLKSAEAVLGAAPELVGALLGDHAERLGPVDRRFADALYGPQAARIESEALARLEIAGHEGVLCLGARERSAFQADQGADLLHFLARAVERRITPWLRS</sequence>
<dbReference type="Proteomes" id="UP000245168">
    <property type="component" value="Unassembled WGS sequence"/>
</dbReference>
<dbReference type="AlphaFoldDB" id="A0A2U2BW72"/>
<dbReference type="EMBL" id="QEXV01000001">
    <property type="protein sequence ID" value="PWE18229.1"/>
    <property type="molecule type" value="Genomic_DNA"/>
</dbReference>
<gene>
    <name evidence="1" type="ORF">DDZ18_01060</name>
</gene>
<dbReference type="Gene3D" id="3.30.450.40">
    <property type="match status" value="1"/>
</dbReference>
<dbReference type="Pfam" id="PF04340">
    <property type="entry name" value="DUF484"/>
    <property type="match status" value="1"/>
</dbReference>
<accession>A0A2U2BW72</accession>
<keyword evidence="2" id="KW-1185">Reference proteome</keyword>
<dbReference type="OrthoDB" id="7200179at2"/>
<dbReference type="InterPro" id="IPR029016">
    <property type="entry name" value="GAF-like_dom_sf"/>
</dbReference>
<proteinExistence type="predicted"/>
<evidence type="ECO:0000313" key="1">
    <source>
        <dbReference type="EMBL" id="PWE18229.1"/>
    </source>
</evidence>
<comment type="caution">
    <text evidence="1">The sequence shown here is derived from an EMBL/GenBank/DDBJ whole genome shotgun (WGS) entry which is preliminary data.</text>
</comment>
<reference evidence="2" key="1">
    <citation type="submission" date="2018-05" db="EMBL/GenBank/DDBJ databases">
        <authorList>
            <person name="Liu B.-T."/>
        </authorList>
    </citation>
    <scope>NUCLEOTIDE SEQUENCE [LARGE SCALE GENOMIC DNA]</scope>
    <source>
        <strain evidence="2">WD6-1</strain>
    </source>
</reference>
<dbReference type="PANTHER" id="PTHR38765:SF1">
    <property type="entry name" value="DUF484 DOMAIN-CONTAINING PROTEIN"/>
    <property type="match status" value="1"/>
</dbReference>
<protein>
    <submittedName>
        <fullName evidence="1">DUF484 domain-containing protein</fullName>
    </submittedName>
</protein>
<dbReference type="PANTHER" id="PTHR38765">
    <property type="entry name" value="DUF484 DOMAIN-CONTAINING PROTEIN"/>
    <property type="match status" value="1"/>
</dbReference>
<dbReference type="RefSeq" id="WP_109251503.1">
    <property type="nucleotide sequence ID" value="NZ_QEXV01000001.1"/>
</dbReference>